<comment type="caution">
    <text evidence="8">The sequence shown here is derived from an EMBL/GenBank/DDBJ whole genome shotgun (WGS) entry which is preliminary data.</text>
</comment>
<comment type="similarity">
    <text evidence="2">Belongs to the major facilitator superfamily.</text>
</comment>
<evidence type="ECO:0000256" key="5">
    <source>
        <dbReference type="ARBA" id="ARBA00023136"/>
    </source>
</evidence>
<dbReference type="Gene3D" id="1.20.1720.10">
    <property type="entry name" value="Multidrug resistance protein D"/>
    <property type="match status" value="1"/>
</dbReference>
<name>A0A9P8PG88_9ASCO</name>
<feature type="transmembrane region" description="Helical" evidence="6">
    <location>
        <begin position="395"/>
        <end position="413"/>
    </location>
</feature>
<evidence type="ECO:0000256" key="3">
    <source>
        <dbReference type="ARBA" id="ARBA00022692"/>
    </source>
</evidence>
<dbReference type="EMBL" id="JAEUBF010001281">
    <property type="protein sequence ID" value="KAH3671381.1"/>
    <property type="molecule type" value="Genomic_DNA"/>
</dbReference>
<proteinExistence type="inferred from homology"/>
<evidence type="ECO:0000313" key="9">
    <source>
        <dbReference type="Proteomes" id="UP000769528"/>
    </source>
</evidence>
<keyword evidence="3 6" id="KW-0812">Transmembrane</keyword>
<dbReference type="InterPro" id="IPR020846">
    <property type="entry name" value="MFS_dom"/>
</dbReference>
<dbReference type="InterPro" id="IPR036259">
    <property type="entry name" value="MFS_trans_sf"/>
</dbReference>
<accession>A0A9P8PG88</accession>
<feature type="transmembrane region" description="Helical" evidence="6">
    <location>
        <begin position="234"/>
        <end position="253"/>
    </location>
</feature>
<dbReference type="Proteomes" id="UP000769528">
    <property type="component" value="Unassembled WGS sequence"/>
</dbReference>
<evidence type="ECO:0000259" key="7">
    <source>
        <dbReference type="PROSITE" id="PS50850"/>
    </source>
</evidence>
<dbReference type="InterPro" id="IPR005829">
    <property type="entry name" value="Sugar_transporter_CS"/>
</dbReference>
<dbReference type="Pfam" id="PF07690">
    <property type="entry name" value="MFS_1"/>
    <property type="match status" value="1"/>
</dbReference>
<keyword evidence="4 6" id="KW-1133">Transmembrane helix</keyword>
<dbReference type="PROSITE" id="PS00217">
    <property type="entry name" value="SUGAR_TRANSPORT_2"/>
    <property type="match status" value="1"/>
</dbReference>
<evidence type="ECO:0000313" key="8">
    <source>
        <dbReference type="EMBL" id="KAH3671381.1"/>
    </source>
</evidence>
<gene>
    <name evidence="8" type="ORF">WICMUC_004678</name>
</gene>
<feature type="transmembrane region" description="Helical" evidence="6">
    <location>
        <begin position="163"/>
        <end position="182"/>
    </location>
</feature>
<dbReference type="Gene3D" id="1.20.1250.20">
    <property type="entry name" value="MFS general substrate transporter like domains"/>
    <property type="match status" value="1"/>
</dbReference>
<dbReference type="CDD" id="cd17502">
    <property type="entry name" value="MFS_Azr1_MDR_like"/>
    <property type="match status" value="1"/>
</dbReference>
<evidence type="ECO:0000256" key="4">
    <source>
        <dbReference type="ARBA" id="ARBA00022989"/>
    </source>
</evidence>
<feature type="transmembrane region" description="Helical" evidence="6">
    <location>
        <begin position="300"/>
        <end position="325"/>
    </location>
</feature>
<feature type="transmembrane region" description="Helical" evidence="6">
    <location>
        <begin position="363"/>
        <end position="383"/>
    </location>
</feature>
<dbReference type="AlphaFoldDB" id="A0A9P8PG88"/>
<dbReference type="PANTHER" id="PTHR23501:SF198">
    <property type="entry name" value="AZOLE RESISTANCE PROTEIN 1-RELATED"/>
    <property type="match status" value="1"/>
</dbReference>
<dbReference type="PROSITE" id="PS50850">
    <property type="entry name" value="MFS"/>
    <property type="match status" value="1"/>
</dbReference>
<keyword evidence="9" id="KW-1185">Reference proteome</keyword>
<dbReference type="OrthoDB" id="10021397at2759"/>
<comment type="subcellular location">
    <subcellularLocation>
        <location evidence="1">Membrane</location>
        <topology evidence="1">Multi-pass membrane protein</topology>
    </subcellularLocation>
</comment>
<reference evidence="8" key="1">
    <citation type="journal article" date="2021" name="Open Biol.">
        <title>Shared evolutionary footprints suggest mitochondrial oxidative damage underlies multiple complex I losses in fungi.</title>
        <authorList>
            <person name="Schikora-Tamarit M.A."/>
            <person name="Marcet-Houben M."/>
            <person name="Nosek J."/>
            <person name="Gabaldon T."/>
        </authorList>
    </citation>
    <scope>NUCLEOTIDE SEQUENCE</scope>
    <source>
        <strain evidence="8">CBS6341</strain>
    </source>
</reference>
<feature type="transmembrane region" description="Helical" evidence="6">
    <location>
        <begin position="131"/>
        <end position="151"/>
    </location>
</feature>
<evidence type="ECO:0000256" key="6">
    <source>
        <dbReference type="SAM" id="Phobius"/>
    </source>
</evidence>
<keyword evidence="5 6" id="KW-0472">Membrane</keyword>
<sequence>MSNQDLEKANLKSTKKFYEGNAGDGTNVFDQYITGLPLIMVFSGCFLSCFLIGLDQTIVITLLETVGEKFDAYDKIGWVSSGYMLTMAVFSATWGRVAITFGRKYSLIIAIILFEAGSLMCALATSMNILIGGRVLAGIGGGGCQALTWIICTEMVTMDRRPLFLSILGAGFSLASVLGPIIGGSFTEHSSWRWCFYINLPLGGVSALIIIIFFNPPSAKGTFKEKLESLDYVGTFAISVGIVLFLLALTFGGNEFPWKSAAVILCFILGFVFLVLFFIWNFRFSKAPIIPIEIFREMGVVMPVLSLFFCFLCFIGLSVYLTTYFQIIIGSDPLSAALHLLPIFISIVLTAISSGVFMKTTGYVKPLAILTAGLGCIGLGLLTMLDIDSSSSQKIGFLILPGVSIGALLQTGITSSQLNAPKTQGATILTTAFFNFSRSLGGAIGADLFQTIFNSSLKNKIENSIKNNTLVGITDKEAQLIIKNPSLINRLDGNQRILLLRCAMASLKNVFITSLAVSFITFAICVLYSSKTVPKSSEIAVKEDTPMKDDESDNK</sequence>
<feature type="transmembrane region" description="Helical" evidence="6">
    <location>
        <begin position="510"/>
        <end position="529"/>
    </location>
</feature>
<feature type="transmembrane region" description="Helical" evidence="6">
    <location>
        <begin position="76"/>
        <end position="99"/>
    </location>
</feature>
<dbReference type="InterPro" id="IPR011701">
    <property type="entry name" value="MFS"/>
</dbReference>
<protein>
    <recommendedName>
        <fullName evidence="7">Major facilitator superfamily (MFS) profile domain-containing protein</fullName>
    </recommendedName>
</protein>
<feature type="transmembrane region" description="Helical" evidence="6">
    <location>
        <begin position="337"/>
        <end position="357"/>
    </location>
</feature>
<dbReference type="SUPFAM" id="SSF103473">
    <property type="entry name" value="MFS general substrate transporter"/>
    <property type="match status" value="1"/>
</dbReference>
<dbReference type="GO" id="GO:0005886">
    <property type="term" value="C:plasma membrane"/>
    <property type="evidence" value="ECO:0007669"/>
    <property type="project" value="TreeGrafter"/>
</dbReference>
<feature type="transmembrane region" description="Helical" evidence="6">
    <location>
        <begin position="194"/>
        <end position="214"/>
    </location>
</feature>
<dbReference type="PANTHER" id="PTHR23501">
    <property type="entry name" value="MAJOR FACILITATOR SUPERFAMILY"/>
    <property type="match status" value="1"/>
</dbReference>
<reference evidence="8" key="2">
    <citation type="submission" date="2021-01" db="EMBL/GenBank/DDBJ databases">
        <authorList>
            <person name="Schikora-Tamarit M.A."/>
        </authorList>
    </citation>
    <scope>NUCLEOTIDE SEQUENCE</scope>
    <source>
        <strain evidence="8">CBS6341</strain>
    </source>
</reference>
<feature type="transmembrane region" description="Helical" evidence="6">
    <location>
        <begin position="38"/>
        <end position="64"/>
    </location>
</feature>
<dbReference type="GO" id="GO:0022857">
    <property type="term" value="F:transmembrane transporter activity"/>
    <property type="evidence" value="ECO:0007669"/>
    <property type="project" value="InterPro"/>
</dbReference>
<feature type="domain" description="Major facilitator superfamily (MFS) profile" evidence="7">
    <location>
        <begin position="41"/>
        <end position="533"/>
    </location>
</feature>
<evidence type="ECO:0000256" key="2">
    <source>
        <dbReference type="ARBA" id="ARBA00008335"/>
    </source>
</evidence>
<feature type="transmembrane region" description="Helical" evidence="6">
    <location>
        <begin position="260"/>
        <end position="280"/>
    </location>
</feature>
<feature type="transmembrane region" description="Helical" evidence="6">
    <location>
        <begin position="105"/>
        <end position="124"/>
    </location>
</feature>
<evidence type="ECO:0000256" key="1">
    <source>
        <dbReference type="ARBA" id="ARBA00004141"/>
    </source>
</evidence>
<organism evidence="8 9">
    <name type="scientific">Wickerhamomyces mucosus</name>
    <dbReference type="NCBI Taxonomy" id="1378264"/>
    <lineage>
        <taxon>Eukaryota</taxon>
        <taxon>Fungi</taxon>
        <taxon>Dikarya</taxon>
        <taxon>Ascomycota</taxon>
        <taxon>Saccharomycotina</taxon>
        <taxon>Saccharomycetes</taxon>
        <taxon>Phaffomycetales</taxon>
        <taxon>Wickerhamomycetaceae</taxon>
        <taxon>Wickerhamomyces</taxon>
    </lineage>
</organism>